<reference evidence="2" key="1">
    <citation type="submission" date="2023-08" db="EMBL/GenBank/DDBJ databases">
        <authorList>
            <person name="Chen Y."/>
            <person name="Shah S."/>
            <person name="Dougan E. K."/>
            <person name="Thang M."/>
            <person name="Chan C."/>
        </authorList>
    </citation>
    <scope>NUCLEOTIDE SEQUENCE</scope>
</reference>
<dbReference type="AlphaFoldDB" id="A0AA36JLB8"/>
<dbReference type="PANTHER" id="PTHR43036">
    <property type="entry name" value="OSJNBB0011N17.9 PROTEIN"/>
    <property type="match status" value="1"/>
</dbReference>
<protein>
    <recommendedName>
        <fullName evidence="1">Methyltransferase type 11 domain-containing protein</fullName>
    </recommendedName>
</protein>
<gene>
    <name evidence="2" type="ORF">EVOR1521_LOCUS29362</name>
</gene>
<dbReference type="InterPro" id="IPR013216">
    <property type="entry name" value="Methyltransf_11"/>
</dbReference>
<dbReference type="Pfam" id="PF08241">
    <property type="entry name" value="Methyltransf_11"/>
    <property type="match status" value="1"/>
</dbReference>
<dbReference type="SUPFAM" id="SSF53335">
    <property type="entry name" value="S-adenosyl-L-methionine-dependent methyltransferases"/>
    <property type="match status" value="1"/>
</dbReference>
<sequence>MTVKDLLRLAETVGLQNPSDDLLRGVPWPVAWPLTARDLQRMDETDDAVFYSSARLVKHIDDSAIRSIKDYYQVQFQPSSAVLDICSSWVSHFPEMHLARAVGLGMNAEELAQNQQLTEFVVKDLNKDPSLPFHDNDFDTVVNVVSVDYLAHPLEVFRDIFRVLKPGGMAIMSFSNRFFQSKAIKLWLEIGEIQRCQVVSWYFKFAGFGDITAKDLTSSLGHDPVYVVQGVKPVKPQEEL</sequence>
<proteinExistence type="predicted"/>
<dbReference type="Gene3D" id="3.40.50.150">
    <property type="entry name" value="Vaccinia Virus protein VP39"/>
    <property type="match status" value="1"/>
</dbReference>
<evidence type="ECO:0000313" key="3">
    <source>
        <dbReference type="Proteomes" id="UP001178507"/>
    </source>
</evidence>
<keyword evidence="3" id="KW-1185">Reference proteome</keyword>
<feature type="domain" description="Methyltransferase type 11" evidence="1">
    <location>
        <begin position="107"/>
        <end position="171"/>
    </location>
</feature>
<evidence type="ECO:0000313" key="2">
    <source>
        <dbReference type="EMBL" id="CAJ1407744.1"/>
    </source>
</evidence>
<dbReference type="EMBL" id="CAUJNA010003687">
    <property type="protein sequence ID" value="CAJ1407744.1"/>
    <property type="molecule type" value="Genomic_DNA"/>
</dbReference>
<dbReference type="InterPro" id="IPR029063">
    <property type="entry name" value="SAM-dependent_MTases_sf"/>
</dbReference>
<dbReference type="Proteomes" id="UP001178507">
    <property type="component" value="Unassembled WGS sequence"/>
</dbReference>
<comment type="caution">
    <text evidence="2">The sequence shown here is derived from an EMBL/GenBank/DDBJ whole genome shotgun (WGS) entry which is preliminary data.</text>
</comment>
<dbReference type="GO" id="GO:0008757">
    <property type="term" value="F:S-adenosylmethionine-dependent methyltransferase activity"/>
    <property type="evidence" value="ECO:0007669"/>
    <property type="project" value="InterPro"/>
</dbReference>
<accession>A0AA36JLB8</accession>
<organism evidence="2 3">
    <name type="scientific">Effrenium voratum</name>
    <dbReference type="NCBI Taxonomy" id="2562239"/>
    <lineage>
        <taxon>Eukaryota</taxon>
        <taxon>Sar</taxon>
        <taxon>Alveolata</taxon>
        <taxon>Dinophyceae</taxon>
        <taxon>Suessiales</taxon>
        <taxon>Symbiodiniaceae</taxon>
        <taxon>Effrenium</taxon>
    </lineage>
</organism>
<evidence type="ECO:0000259" key="1">
    <source>
        <dbReference type="Pfam" id="PF08241"/>
    </source>
</evidence>
<name>A0AA36JLB8_9DINO</name>
<dbReference type="PANTHER" id="PTHR43036:SF2">
    <property type="entry name" value="OS04G0481300 PROTEIN"/>
    <property type="match status" value="1"/>
</dbReference>